<evidence type="ECO:0000256" key="5">
    <source>
        <dbReference type="ARBA" id="ARBA00023159"/>
    </source>
</evidence>
<dbReference type="PIRSF" id="PIRSF038126">
    <property type="entry name" value="SWI_SNF"/>
    <property type="match status" value="1"/>
</dbReference>
<keyword evidence="5" id="KW-0010">Activator</keyword>
<dbReference type="OrthoDB" id="515064at2759"/>
<dbReference type="GO" id="GO:0000228">
    <property type="term" value="C:nuclear chromosome"/>
    <property type="evidence" value="ECO:0007669"/>
    <property type="project" value="InterPro"/>
</dbReference>
<dbReference type="OMA" id="PPWVPTM"/>
<evidence type="ECO:0000256" key="3">
    <source>
        <dbReference type="ARBA" id="ARBA00023015"/>
    </source>
</evidence>
<gene>
    <name evidence="10" type="ORF">C0Q70_08530</name>
</gene>
<keyword evidence="6 8" id="KW-0804">Transcription</keyword>
<name>A0A2T7PI31_POMCA</name>
<organism evidence="10 11">
    <name type="scientific">Pomacea canaliculata</name>
    <name type="common">Golden apple snail</name>
    <dbReference type="NCBI Taxonomy" id="400727"/>
    <lineage>
        <taxon>Eukaryota</taxon>
        <taxon>Metazoa</taxon>
        <taxon>Spiralia</taxon>
        <taxon>Lophotrochozoa</taxon>
        <taxon>Mollusca</taxon>
        <taxon>Gastropoda</taxon>
        <taxon>Caenogastropoda</taxon>
        <taxon>Architaenioglossa</taxon>
        <taxon>Ampullarioidea</taxon>
        <taxon>Ampullariidae</taxon>
        <taxon>Pomacea</taxon>
    </lineage>
</organism>
<dbReference type="InterPro" id="IPR017393">
    <property type="entry name" value="Sfh1/SNF5"/>
</dbReference>
<dbReference type="InterPro" id="IPR048664">
    <property type="entry name" value="INI1_DNA-bd"/>
</dbReference>
<accession>A0A2T7PI31</accession>
<dbReference type="Pfam" id="PF04855">
    <property type="entry name" value="SNF5"/>
    <property type="match status" value="1"/>
</dbReference>
<evidence type="ECO:0000313" key="10">
    <source>
        <dbReference type="EMBL" id="PVD33081.1"/>
    </source>
</evidence>
<comment type="caution">
    <text evidence="10">The sequence shown here is derived from an EMBL/GenBank/DDBJ whole genome shotgun (WGS) entry which is preliminary data.</text>
</comment>
<evidence type="ECO:0000256" key="2">
    <source>
        <dbReference type="ARBA" id="ARBA00010239"/>
    </source>
</evidence>
<feature type="domain" description="SWI/SNF Subunit INI1 DNA binding" evidence="9">
    <location>
        <begin position="20"/>
        <end position="100"/>
    </location>
</feature>
<dbReference type="Pfam" id="PF21459">
    <property type="entry name" value="INI1_DNA-bd"/>
    <property type="match status" value="1"/>
</dbReference>
<dbReference type="PANTHER" id="PTHR10019">
    <property type="entry name" value="SNF5"/>
    <property type="match status" value="1"/>
</dbReference>
<keyword evidence="4" id="KW-0238">DNA-binding</keyword>
<comment type="similarity">
    <text evidence="2 8">Belongs to the SNF5 family.</text>
</comment>
<dbReference type="Proteomes" id="UP000245119">
    <property type="component" value="Linkage Group LG4"/>
</dbReference>
<dbReference type="STRING" id="400727.A0A2T7PI31"/>
<dbReference type="AlphaFoldDB" id="A0A2T7PI31"/>
<sequence>MASAALIPTASITTKTFGDRPKSFTFEENGERYYIGSEVGNYLRLFRGSLYKKYPSMWRRLITVDERKKVSAMGFGMHSLATNITLLKASEVDEIFEGNDEKYKAISIGSDSSFARDAKSKRGNNWVPTLPSSSHHLDAVPCSTHINRNRLGKPKIRTFPLCFDDTNPALIHENAAVPEVLVPIRLDMEIEGQKLRDCFTWNKNEMSITPEQFAEILCDDLDLNPINFVAAIAQAIRQQIEAHPTESMSEEQGPDQRVILKLNVHVGNVSLVDQFEWDMSEPDNSPEEFATKLCAELGLGGEFVTAIAYSIRGQLSWHQRTYAFSEAPLPTVEVAIRNQNEADSWCPFLETLTDAEMEKKIRDQDRNTRRMRRLANTAPTW</sequence>
<evidence type="ECO:0000256" key="1">
    <source>
        <dbReference type="ARBA" id="ARBA00004123"/>
    </source>
</evidence>
<evidence type="ECO:0000256" key="7">
    <source>
        <dbReference type="ARBA" id="ARBA00023242"/>
    </source>
</evidence>
<dbReference type="EMBL" id="PZQS01000004">
    <property type="protein sequence ID" value="PVD33081.1"/>
    <property type="molecule type" value="Genomic_DNA"/>
</dbReference>
<keyword evidence="11" id="KW-1185">Reference proteome</keyword>
<evidence type="ECO:0000256" key="4">
    <source>
        <dbReference type="ARBA" id="ARBA00023125"/>
    </source>
</evidence>
<evidence type="ECO:0000256" key="6">
    <source>
        <dbReference type="ARBA" id="ARBA00023163"/>
    </source>
</evidence>
<reference evidence="10 11" key="1">
    <citation type="submission" date="2018-04" db="EMBL/GenBank/DDBJ databases">
        <title>The genome of golden apple snail Pomacea canaliculata provides insight into stress tolerance and invasive adaptation.</title>
        <authorList>
            <person name="Liu C."/>
            <person name="Liu B."/>
            <person name="Ren Y."/>
            <person name="Zhang Y."/>
            <person name="Wang H."/>
            <person name="Li S."/>
            <person name="Jiang F."/>
            <person name="Yin L."/>
            <person name="Zhang G."/>
            <person name="Qian W."/>
            <person name="Fan W."/>
        </authorList>
    </citation>
    <scope>NUCLEOTIDE SEQUENCE [LARGE SCALE GENOMIC DNA]</scope>
    <source>
        <strain evidence="10">SZHN2017</strain>
        <tissue evidence="10">Muscle</tissue>
    </source>
</reference>
<dbReference type="GO" id="GO:0006338">
    <property type="term" value="P:chromatin remodeling"/>
    <property type="evidence" value="ECO:0007669"/>
    <property type="project" value="InterPro"/>
</dbReference>
<evidence type="ECO:0000313" key="11">
    <source>
        <dbReference type="Proteomes" id="UP000245119"/>
    </source>
</evidence>
<evidence type="ECO:0000256" key="8">
    <source>
        <dbReference type="PIRNR" id="PIRNR038126"/>
    </source>
</evidence>
<dbReference type="GO" id="GO:0003677">
    <property type="term" value="F:DNA binding"/>
    <property type="evidence" value="ECO:0007669"/>
    <property type="project" value="UniProtKB-KW"/>
</dbReference>
<dbReference type="InterPro" id="IPR006939">
    <property type="entry name" value="SNF5"/>
</dbReference>
<keyword evidence="3 8" id="KW-0805">Transcription regulation</keyword>
<keyword evidence="7 8" id="KW-0539">Nucleus</keyword>
<evidence type="ECO:0000259" key="9">
    <source>
        <dbReference type="Pfam" id="PF21459"/>
    </source>
</evidence>
<protein>
    <recommendedName>
        <fullName evidence="9">SWI/SNF Subunit INI1 DNA binding domain-containing protein</fullName>
    </recommendedName>
</protein>
<proteinExistence type="inferred from homology"/>
<dbReference type="CDD" id="cd21086">
    <property type="entry name" value="WH_NTD_SMARCB1"/>
    <property type="match status" value="1"/>
</dbReference>
<comment type="subcellular location">
    <subcellularLocation>
        <location evidence="1 8">Nucleus</location>
    </subcellularLocation>
</comment>